<dbReference type="STRING" id="695850.A0A067BZW2"/>
<keyword evidence="3 8" id="KW-0813">Transport</keyword>
<dbReference type="GO" id="GO:0006606">
    <property type="term" value="P:protein import into nucleus"/>
    <property type="evidence" value="ECO:0007669"/>
    <property type="project" value="TreeGrafter"/>
</dbReference>
<dbReference type="InterPro" id="IPR001806">
    <property type="entry name" value="Small_GTPase"/>
</dbReference>
<evidence type="ECO:0000256" key="2">
    <source>
        <dbReference type="ARBA" id="ARBA00008028"/>
    </source>
</evidence>
<dbReference type="PRINTS" id="PR00627">
    <property type="entry name" value="GTPRANTC4"/>
</dbReference>
<keyword evidence="6 8" id="KW-0342">GTP-binding</keyword>
<evidence type="ECO:0000256" key="8">
    <source>
        <dbReference type="RuleBase" id="RU363057"/>
    </source>
</evidence>
<evidence type="ECO:0000256" key="5">
    <source>
        <dbReference type="ARBA" id="ARBA00022927"/>
    </source>
</evidence>
<dbReference type="FunFam" id="3.40.50.300:FF:001447">
    <property type="entry name" value="Ras-related protein Rab-1B"/>
    <property type="match status" value="1"/>
</dbReference>
<evidence type="ECO:0000256" key="7">
    <source>
        <dbReference type="ARBA" id="ARBA00023242"/>
    </source>
</evidence>
<comment type="function">
    <text evidence="8">GTP-binding protein involved in nucleocytoplasmic transport. Required for the import of protein into the nucleus and also for RNA export. Involved in chromatin condensation and control of cell cycle.</text>
</comment>
<dbReference type="Proteomes" id="UP000030745">
    <property type="component" value="Unassembled WGS sequence"/>
</dbReference>
<keyword evidence="10" id="KW-1185">Reference proteome</keyword>
<dbReference type="VEuPathDB" id="FungiDB:SPRG_11233"/>
<keyword evidence="5 8" id="KW-0653">Protein transport</keyword>
<dbReference type="Pfam" id="PF00071">
    <property type="entry name" value="Ras"/>
    <property type="match status" value="1"/>
</dbReference>
<evidence type="ECO:0000256" key="6">
    <source>
        <dbReference type="ARBA" id="ARBA00023134"/>
    </source>
</evidence>
<dbReference type="OMA" id="PISICGN"/>
<dbReference type="InterPro" id="IPR002041">
    <property type="entry name" value="Ran_GTPase"/>
</dbReference>
<dbReference type="InterPro" id="IPR027417">
    <property type="entry name" value="P-loop_NTPase"/>
</dbReference>
<dbReference type="Gene3D" id="3.40.50.300">
    <property type="entry name" value="P-loop containing nucleotide triphosphate hydrolases"/>
    <property type="match status" value="1"/>
</dbReference>
<dbReference type="SMART" id="SM00173">
    <property type="entry name" value="RAS"/>
    <property type="match status" value="1"/>
</dbReference>
<comment type="subcellular location">
    <subcellularLocation>
        <location evidence="1 8">Nucleus</location>
    </subcellularLocation>
</comment>
<evidence type="ECO:0000313" key="9">
    <source>
        <dbReference type="EMBL" id="KDO23803.1"/>
    </source>
</evidence>
<accession>A0A067BZW2</accession>
<dbReference type="NCBIfam" id="TIGR00231">
    <property type="entry name" value="small_GTP"/>
    <property type="match status" value="1"/>
</dbReference>
<dbReference type="PANTHER" id="PTHR24071:SF0">
    <property type="entry name" value="GTP-BINDING NUCLEAR PROTEIN RAN"/>
    <property type="match status" value="1"/>
</dbReference>
<dbReference type="PROSITE" id="PS51419">
    <property type="entry name" value="RAB"/>
    <property type="match status" value="1"/>
</dbReference>
<dbReference type="SMART" id="SM00176">
    <property type="entry name" value="RAN"/>
    <property type="match status" value="1"/>
</dbReference>
<dbReference type="PROSITE" id="PS51421">
    <property type="entry name" value="RAS"/>
    <property type="match status" value="1"/>
</dbReference>
<keyword evidence="4 8" id="KW-0547">Nucleotide-binding</keyword>
<dbReference type="GO" id="GO:0000054">
    <property type="term" value="P:ribosomal subunit export from nucleus"/>
    <property type="evidence" value="ECO:0007669"/>
    <property type="project" value="TreeGrafter"/>
</dbReference>
<dbReference type="GO" id="GO:0003924">
    <property type="term" value="F:GTPase activity"/>
    <property type="evidence" value="ECO:0007669"/>
    <property type="project" value="InterPro"/>
</dbReference>
<dbReference type="GO" id="GO:0005525">
    <property type="term" value="F:GTP binding"/>
    <property type="evidence" value="ECO:0007669"/>
    <property type="project" value="UniProtKB-KW"/>
</dbReference>
<comment type="similarity">
    <text evidence="2 8">Belongs to the small GTPase superfamily. Ran family.</text>
</comment>
<dbReference type="SMART" id="SM00175">
    <property type="entry name" value="RAB"/>
    <property type="match status" value="1"/>
</dbReference>
<reference evidence="9 10" key="1">
    <citation type="journal article" date="2013" name="PLoS Genet.">
        <title>Distinctive expansion of potential virulence genes in the genome of the oomycete fish pathogen Saprolegnia parasitica.</title>
        <authorList>
            <person name="Jiang R.H."/>
            <person name="de Bruijn I."/>
            <person name="Haas B.J."/>
            <person name="Belmonte R."/>
            <person name="Lobach L."/>
            <person name="Christie J."/>
            <person name="van den Ackerveken G."/>
            <person name="Bottin A."/>
            <person name="Bulone V."/>
            <person name="Diaz-Moreno S.M."/>
            <person name="Dumas B."/>
            <person name="Fan L."/>
            <person name="Gaulin E."/>
            <person name="Govers F."/>
            <person name="Grenville-Briggs L.J."/>
            <person name="Horner N.R."/>
            <person name="Levin J.Z."/>
            <person name="Mammella M."/>
            <person name="Meijer H.J."/>
            <person name="Morris P."/>
            <person name="Nusbaum C."/>
            <person name="Oome S."/>
            <person name="Phillips A.J."/>
            <person name="van Rooyen D."/>
            <person name="Rzeszutek E."/>
            <person name="Saraiva M."/>
            <person name="Secombes C.J."/>
            <person name="Seidl M.F."/>
            <person name="Snel B."/>
            <person name="Stassen J.H."/>
            <person name="Sykes S."/>
            <person name="Tripathy S."/>
            <person name="van den Berg H."/>
            <person name="Vega-Arreguin J.C."/>
            <person name="Wawra S."/>
            <person name="Young S.K."/>
            <person name="Zeng Q."/>
            <person name="Dieguez-Uribeondo J."/>
            <person name="Russ C."/>
            <person name="Tyler B.M."/>
            <person name="van West P."/>
        </authorList>
    </citation>
    <scope>NUCLEOTIDE SEQUENCE [LARGE SCALE GENOMIC DNA]</scope>
    <source>
        <strain evidence="9 10">CBS 223.65</strain>
    </source>
</reference>
<dbReference type="EMBL" id="KK583249">
    <property type="protein sequence ID" value="KDO23803.1"/>
    <property type="molecule type" value="Genomic_DNA"/>
</dbReference>
<keyword evidence="7 8" id="KW-0539">Nucleus</keyword>
<evidence type="ECO:0000256" key="1">
    <source>
        <dbReference type="ARBA" id="ARBA00004123"/>
    </source>
</evidence>
<evidence type="ECO:0000256" key="4">
    <source>
        <dbReference type="ARBA" id="ARBA00022741"/>
    </source>
</evidence>
<dbReference type="PROSITE" id="PS51418">
    <property type="entry name" value="RAN"/>
    <property type="match status" value="1"/>
</dbReference>
<dbReference type="PANTHER" id="PTHR24071">
    <property type="entry name" value="RAN GTPASE"/>
    <property type="match status" value="1"/>
</dbReference>
<dbReference type="OrthoDB" id="2012850at2759"/>
<dbReference type="GeneID" id="24133286"/>
<protein>
    <recommendedName>
        <fullName evidence="8">GTP-binding nuclear protein</fullName>
    </recommendedName>
</protein>
<name>A0A067BZW2_SAPPC</name>
<dbReference type="SMART" id="SM00174">
    <property type="entry name" value="RHO"/>
    <property type="match status" value="1"/>
</dbReference>
<organism evidence="9 10">
    <name type="scientific">Saprolegnia parasitica (strain CBS 223.65)</name>
    <dbReference type="NCBI Taxonomy" id="695850"/>
    <lineage>
        <taxon>Eukaryota</taxon>
        <taxon>Sar</taxon>
        <taxon>Stramenopiles</taxon>
        <taxon>Oomycota</taxon>
        <taxon>Saprolegniomycetes</taxon>
        <taxon>Saprolegniales</taxon>
        <taxon>Saprolegniaceae</taxon>
        <taxon>Saprolegnia</taxon>
    </lineage>
</organism>
<dbReference type="SUPFAM" id="SSF52540">
    <property type="entry name" value="P-loop containing nucleoside triphosphate hydrolases"/>
    <property type="match status" value="1"/>
</dbReference>
<dbReference type="AlphaFoldDB" id="A0A067BZW2"/>
<gene>
    <name evidence="9" type="ORF">SPRG_11233</name>
</gene>
<proteinExistence type="inferred from homology"/>
<dbReference type="RefSeq" id="XP_012205439.1">
    <property type="nucleotide sequence ID" value="XM_012350049.1"/>
</dbReference>
<dbReference type="GO" id="GO:0005634">
    <property type="term" value="C:nucleus"/>
    <property type="evidence" value="ECO:0007669"/>
    <property type="project" value="UniProtKB-SubCell"/>
</dbReference>
<dbReference type="KEGG" id="spar:SPRG_11233"/>
<evidence type="ECO:0000256" key="3">
    <source>
        <dbReference type="ARBA" id="ARBA00022448"/>
    </source>
</evidence>
<sequence length="187" mass="20730">MPHLAEFKLLVVGDGGVGKSALLQRHLAGEFKEGYTATPNIEAHTLRFEAIFGPVRLNCWDIAGQSCRDSFYLGAHGAIIIFDVTSRLSYTNVPNWRLDVVRVSENIPIVLCGNKVDAVQHREVKPKQITFHRQKNLNSLATKVRFTDAIAIHPPALELDASMLARLEVDYVAAMNAPLPEVDDEDV</sequence>
<evidence type="ECO:0000313" key="10">
    <source>
        <dbReference type="Proteomes" id="UP000030745"/>
    </source>
</evidence>
<dbReference type="InterPro" id="IPR005225">
    <property type="entry name" value="Small_GTP-bd"/>
</dbReference>
<dbReference type="GO" id="GO:0005737">
    <property type="term" value="C:cytoplasm"/>
    <property type="evidence" value="ECO:0007669"/>
    <property type="project" value="TreeGrafter"/>
</dbReference>